<dbReference type="PANTHER" id="PTHR46430:SF3">
    <property type="entry name" value="ACTIVATOR OF C KINASE PROTEIN 1"/>
    <property type="match status" value="1"/>
</dbReference>
<dbReference type="InterPro" id="IPR011990">
    <property type="entry name" value="TPR-like_helical_dom_sf"/>
</dbReference>
<dbReference type="PANTHER" id="PTHR46430">
    <property type="entry name" value="PROTEIN SKT5-RELATED"/>
    <property type="match status" value="1"/>
</dbReference>
<evidence type="ECO:0000313" key="4">
    <source>
        <dbReference type="Proteomes" id="UP000054107"/>
    </source>
</evidence>
<evidence type="ECO:0000256" key="2">
    <source>
        <dbReference type="SAM" id="MobiDB-lite"/>
    </source>
</evidence>
<keyword evidence="1" id="KW-0677">Repeat</keyword>
<sequence>MQSVAAKWKQWQQSGPNSVETDGKAANDIDNSALKSVIKTRAKASPTIDVVTHPSNDSIVDRESSLLGLSLDFIESSDSLHDIEQHQQKVFSESMENLPTDLLFESAQSSLNLSSLGGMSTTSDFTCGSEYHNKWPIPDTIEQVHQLCETEQATGNSGSQLALCLHLMESAWLVDPNNRILLPQEERPVHSNRMLDDIMANLKLTASHNSSSAASATATASAAAFSTTTLGEAMVLEAKKLLKQLAHSSKNAGQGTEAEAQFLLGNCYGMGALGWPLNHKRAFQWYFQASKYGHPEATYRTAVCYEIGIGTSKDGSCALTFYRKAAHLMHVPAMYKLGVILMRGYCDHPISRREAVVWLQRAACTAIAPLAPADKSKATTIGGHGGIALPHALHALAIVHLTKECERTSMIPDPKYAIKLLHNAARLGYAPSQSKLGECYECGYFCPEDEAQSIYWYSLAAQQEYPEACLALSGWYLTGSLKTDLIAQSDKEAYLWARKAAKLSKHIEPKSLTAKAYYTLGIYHEHGIGTPRSMDIAAKWYKKAAHHGHPDAIKRSAA</sequence>
<dbReference type="STRING" id="35722.A0A0B7NWI1"/>
<dbReference type="InterPro" id="IPR051726">
    <property type="entry name" value="Chitin_Synth_Reg"/>
</dbReference>
<organism evidence="3 4">
    <name type="scientific">Parasitella parasitica</name>
    <dbReference type="NCBI Taxonomy" id="35722"/>
    <lineage>
        <taxon>Eukaryota</taxon>
        <taxon>Fungi</taxon>
        <taxon>Fungi incertae sedis</taxon>
        <taxon>Mucoromycota</taxon>
        <taxon>Mucoromycotina</taxon>
        <taxon>Mucoromycetes</taxon>
        <taxon>Mucorales</taxon>
        <taxon>Mucorineae</taxon>
        <taxon>Mucoraceae</taxon>
        <taxon>Parasitella</taxon>
    </lineage>
</organism>
<dbReference type="EMBL" id="LN734156">
    <property type="protein sequence ID" value="CEP19960.1"/>
    <property type="molecule type" value="Genomic_DNA"/>
</dbReference>
<evidence type="ECO:0000313" key="3">
    <source>
        <dbReference type="EMBL" id="CEP19960.1"/>
    </source>
</evidence>
<name>A0A0B7NWI1_9FUNG</name>
<dbReference type="Pfam" id="PF08238">
    <property type="entry name" value="Sel1"/>
    <property type="match status" value="7"/>
</dbReference>
<keyword evidence="4" id="KW-1185">Reference proteome</keyword>
<evidence type="ECO:0000256" key="1">
    <source>
        <dbReference type="ARBA" id="ARBA00022737"/>
    </source>
</evidence>
<dbReference type="OrthoDB" id="272077at2759"/>
<accession>A0A0B7NWI1</accession>
<dbReference type="InterPro" id="IPR006597">
    <property type="entry name" value="Sel1-like"/>
</dbReference>
<dbReference type="SUPFAM" id="SSF81901">
    <property type="entry name" value="HCP-like"/>
    <property type="match status" value="2"/>
</dbReference>
<dbReference type="SMART" id="SM00671">
    <property type="entry name" value="SEL1"/>
    <property type="match status" value="7"/>
</dbReference>
<protein>
    <recommendedName>
        <fullName evidence="5">HCP-like protein</fullName>
    </recommendedName>
</protein>
<feature type="region of interest" description="Disordered" evidence="2">
    <location>
        <begin position="1"/>
        <end position="25"/>
    </location>
</feature>
<dbReference type="Proteomes" id="UP000054107">
    <property type="component" value="Unassembled WGS sequence"/>
</dbReference>
<feature type="compositionally biased region" description="Polar residues" evidence="2">
    <location>
        <begin position="10"/>
        <end position="20"/>
    </location>
</feature>
<evidence type="ECO:0008006" key="5">
    <source>
        <dbReference type="Google" id="ProtNLM"/>
    </source>
</evidence>
<dbReference type="AlphaFoldDB" id="A0A0B7NWI1"/>
<reference evidence="3 4" key="1">
    <citation type="submission" date="2014-09" db="EMBL/GenBank/DDBJ databases">
        <authorList>
            <person name="Ellenberger Sabrina"/>
        </authorList>
    </citation>
    <scope>NUCLEOTIDE SEQUENCE [LARGE SCALE GENOMIC DNA]</scope>
    <source>
        <strain evidence="3 4">CBS 412.66</strain>
    </source>
</reference>
<dbReference type="Gene3D" id="1.25.40.10">
    <property type="entry name" value="Tetratricopeptide repeat domain"/>
    <property type="match status" value="2"/>
</dbReference>
<proteinExistence type="predicted"/>
<gene>
    <name evidence="3" type="primary">PARPA_14279.1 scaffold 49064</name>
</gene>